<keyword evidence="2" id="KW-1185">Reference proteome</keyword>
<name>A0A840RB42_9NEIS</name>
<organism evidence="1 2">
    <name type="scientific">Silvimonas terrae</name>
    <dbReference type="NCBI Taxonomy" id="300266"/>
    <lineage>
        <taxon>Bacteria</taxon>
        <taxon>Pseudomonadati</taxon>
        <taxon>Pseudomonadota</taxon>
        <taxon>Betaproteobacteria</taxon>
        <taxon>Neisseriales</taxon>
        <taxon>Chitinibacteraceae</taxon>
        <taxon>Silvimonas</taxon>
    </lineage>
</organism>
<dbReference type="EMBL" id="JACHHN010000002">
    <property type="protein sequence ID" value="MBB5190639.1"/>
    <property type="molecule type" value="Genomic_DNA"/>
</dbReference>
<dbReference type="Proteomes" id="UP000543030">
    <property type="component" value="Unassembled WGS sequence"/>
</dbReference>
<gene>
    <name evidence="1" type="ORF">HNQ50_001361</name>
</gene>
<dbReference type="RefSeq" id="WP_184098831.1">
    <property type="nucleotide sequence ID" value="NZ_JACHHN010000002.1"/>
</dbReference>
<reference evidence="1 2" key="1">
    <citation type="submission" date="2020-08" db="EMBL/GenBank/DDBJ databases">
        <title>Genomic Encyclopedia of Type Strains, Phase IV (KMG-IV): sequencing the most valuable type-strain genomes for metagenomic binning, comparative biology and taxonomic classification.</title>
        <authorList>
            <person name="Goeker M."/>
        </authorList>
    </citation>
    <scope>NUCLEOTIDE SEQUENCE [LARGE SCALE GENOMIC DNA]</scope>
    <source>
        <strain evidence="1 2">DSM 18233</strain>
    </source>
</reference>
<evidence type="ECO:0000313" key="1">
    <source>
        <dbReference type="EMBL" id="MBB5190639.1"/>
    </source>
</evidence>
<evidence type="ECO:0000313" key="2">
    <source>
        <dbReference type="Proteomes" id="UP000543030"/>
    </source>
</evidence>
<proteinExistence type="predicted"/>
<protein>
    <submittedName>
        <fullName evidence="1">Uncharacterized protein</fullName>
    </submittedName>
</protein>
<comment type="caution">
    <text evidence="1">The sequence shown here is derived from an EMBL/GenBank/DDBJ whole genome shotgun (WGS) entry which is preliminary data.</text>
</comment>
<accession>A0A840RB42</accession>
<dbReference type="AlphaFoldDB" id="A0A840RB42"/>
<sequence>MKQFLKYPLFALISEGHGITLHDTESEADAVARTRIANGIERVKIRDLSAQAGYAYKYWDATAKNWIKVELV</sequence>